<evidence type="ECO:0000256" key="1">
    <source>
        <dbReference type="SAM" id="Coils"/>
    </source>
</evidence>
<organism evidence="2">
    <name type="scientific">Leptotrichia rugosa</name>
    <dbReference type="NCBI Taxonomy" id="3239302"/>
    <lineage>
        <taxon>Bacteria</taxon>
        <taxon>Fusobacteriati</taxon>
        <taxon>Fusobacteriota</taxon>
        <taxon>Fusobacteriia</taxon>
        <taxon>Fusobacteriales</taxon>
        <taxon>Leptotrichiaceae</taxon>
        <taxon>Leptotrichia</taxon>
    </lineage>
</organism>
<gene>
    <name evidence="2" type="ORF">AB8B22_01605</name>
</gene>
<dbReference type="KEGG" id="lrug:AB8B22_01605"/>
<evidence type="ECO:0000313" key="2">
    <source>
        <dbReference type="EMBL" id="XDU67132.1"/>
    </source>
</evidence>
<name>A0AB39VHA0_9FUSO</name>
<reference evidence="2" key="1">
    <citation type="submission" date="2024-07" db="EMBL/GenBank/DDBJ databases">
        <authorList>
            <person name="Li X.-J."/>
            <person name="Wang X."/>
        </authorList>
    </citation>
    <scope>NUCLEOTIDE SEQUENCE</scope>
    <source>
        <strain evidence="2">HSP-334</strain>
    </source>
</reference>
<keyword evidence="1" id="KW-0175">Coiled coil</keyword>
<dbReference type="RefSeq" id="WP_369711362.1">
    <property type="nucleotide sequence ID" value="NZ_CP165644.1"/>
</dbReference>
<feature type="coiled-coil region" evidence="1">
    <location>
        <begin position="73"/>
        <end position="107"/>
    </location>
</feature>
<dbReference type="EMBL" id="CP165644">
    <property type="protein sequence ID" value="XDU67132.1"/>
    <property type="molecule type" value="Genomic_DNA"/>
</dbReference>
<accession>A0AB39VHA0</accession>
<proteinExistence type="predicted"/>
<sequence>MKKIFLFLIFSSFVFCNQNEKPKIEIIDNSIDNSNDENKIYDNSDFLKIQLQKYKNVREFYYFSRWHKYLKEVEEENYRKKEYENAMAQYENDLKNYNEKVKSSEFSEVPEGEAVNIEKINQNLEDE</sequence>
<dbReference type="AlphaFoldDB" id="A0AB39VHA0"/>
<protein>
    <submittedName>
        <fullName evidence="2">Uncharacterized protein</fullName>
    </submittedName>
</protein>